<dbReference type="GO" id="GO:0046872">
    <property type="term" value="F:metal ion binding"/>
    <property type="evidence" value="ECO:0007669"/>
    <property type="project" value="UniProtKB-KW"/>
</dbReference>
<dbReference type="AlphaFoldDB" id="A0A7C1CUM1"/>
<dbReference type="CDD" id="cd08769">
    <property type="entry name" value="DAP_dppA_2"/>
    <property type="match status" value="1"/>
</dbReference>
<dbReference type="Proteomes" id="UP000886198">
    <property type="component" value="Unassembled WGS sequence"/>
</dbReference>
<reference evidence="3" key="1">
    <citation type="journal article" date="2020" name="mSystems">
        <title>Genome- and Community-Level Interaction Insights into Carbon Utilization and Element Cycling Functions of Hydrothermarchaeota in Hydrothermal Sediment.</title>
        <authorList>
            <person name="Zhou Z."/>
            <person name="Liu Y."/>
            <person name="Xu W."/>
            <person name="Pan J."/>
            <person name="Luo Z.H."/>
            <person name="Li M."/>
        </authorList>
    </citation>
    <scope>NUCLEOTIDE SEQUENCE [LARGE SCALE GENOMIC DNA]</scope>
    <source>
        <strain evidence="3">SpSt-1179</strain>
    </source>
</reference>
<organism evidence="3">
    <name type="scientific">Mesotoga infera</name>
    <dbReference type="NCBI Taxonomy" id="1236046"/>
    <lineage>
        <taxon>Bacteria</taxon>
        <taxon>Thermotogati</taxon>
        <taxon>Thermotogota</taxon>
        <taxon>Thermotogae</taxon>
        <taxon>Kosmotogales</taxon>
        <taxon>Kosmotogaceae</taxon>
        <taxon>Mesotoga</taxon>
    </lineage>
</organism>
<dbReference type="Pfam" id="PF04951">
    <property type="entry name" value="Peptidase_M55"/>
    <property type="match status" value="1"/>
</dbReference>
<dbReference type="Gene3D" id="3.30.1360.130">
    <property type="entry name" value="Dipeptide transport protein"/>
    <property type="match status" value="1"/>
</dbReference>
<accession>A0A7C1CUM1</accession>
<name>A0A7C1CUM1_9BACT</name>
<evidence type="ECO:0000256" key="1">
    <source>
        <dbReference type="PIRSR" id="PIRSR015853-1"/>
    </source>
</evidence>
<proteinExistence type="predicted"/>
<protein>
    <submittedName>
        <fullName evidence="3">Peptidase M55</fullName>
    </submittedName>
</protein>
<gene>
    <name evidence="3" type="ORF">ENN47_09915</name>
</gene>
<feature type="binding site" evidence="2">
    <location>
        <position position="62"/>
    </location>
    <ligand>
        <name>Zn(2+)</name>
        <dbReference type="ChEBI" id="CHEBI:29105"/>
        <label>2</label>
    </ligand>
</feature>
<feature type="binding site" evidence="2">
    <location>
        <position position="8"/>
    </location>
    <ligand>
        <name>Zn(2+)</name>
        <dbReference type="ChEBI" id="CHEBI:29105"/>
        <label>2</label>
    </ligand>
</feature>
<feature type="active site" description="Nucleophile" evidence="1">
    <location>
        <position position="119"/>
    </location>
</feature>
<dbReference type="InterPro" id="IPR007035">
    <property type="entry name" value="Peptidase_M55"/>
</dbReference>
<dbReference type="PIRSF" id="PIRSF015853">
    <property type="entry name" value="Pep_DppA"/>
    <property type="match status" value="1"/>
</dbReference>
<sequence length="278" mass="31220">MKIFISTDMEGVSGVVSWNEMESTTAGFWTGTLDRELNWLVEELRNSELNPMIEEIVICDSHARGENLKYGSIEDSRVSWIRGYPRPWYMMEGLDSSFDLVMLIGYHARIGSWHGGMDHSYSGSSIYNIRLNGREVGETEINSYYAGWKGVPVALVSGDDILEKQLSGFIDVPFVRTKEGIGRFSAKVYHPEVVRQNYTGGVKQLVKKLPAISPLKPEKQTTLEIDLFTTAIADAVSIVPDLERVSGRTVRYVSQDYGNILKMILTVAMIGGRFANYK</sequence>
<feature type="binding site" evidence="2">
    <location>
        <position position="107"/>
    </location>
    <ligand>
        <name>Zn(2+)</name>
        <dbReference type="ChEBI" id="CHEBI:29105"/>
        <label>2</label>
    </ligand>
</feature>
<feature type="binding site" evidence="2">
    <location>
        <position position="10"/>
    </location>
    <ligand>
        <name>Zn(2+)</name>
        <dbReference type="ChEBI" id="CHEBI:29105"/>
        <label>1</label>
    </ligand>
</feature>
<evidence type="ECO:0000313" key="3">
    <source>
        <dbReference type="EMBL" id="HDP78477.1"/>
    </source>
</evidence>
<dbReference type="Gene3D" id="3.40.50.10780">
    <property type="entry name" value="Dipeptide transport protein"/>
    <property type="match status" value="1"/>
</dbReference>
<keyword evidence="2" id="KW-0862">Zinc</keyword>
<comment type="caution">
    <text evidence="3">The sequence shown here is derived from an EMBL/GenBank/DDBJ whole genome shotgun (WGS) entry which is preliminary data.</text>
</comment>
<feature type="binding site" evidence="2">
    <location>
        <position position="8"/>
    </location>
    <ligand>
        <name>Zn(2+)</name>
        <dbReference type="ChEBI" id="CHEBI:29105"/>
        <label>1</label>
    </ligand>
</feature>
<feature type="binding site" evidence="2">
    <location>
        <position position="138"/>
    </location>
    <ligand>
        <name>Zn(2+)</name>
        <dbReference type="ChEBI" id="CHEBI:29105"/>
        <label>2</label>
    </ligand>
</feature>
<dbReference type="InterPro" id="IPR027476">
    <property type="entry name" value="DppA_N"/>
</dbReference>
<dbReference type="InterPro" id="IPR036177">
    <property type="entry name" value="Peptidase_M55_sf"/>
</dbReference>
<evidence type="ECO:0000256" key="2">
    <source>
        <dbReference type="PIRSR" id="PIRSR015853-2"/>
    </source>
</evidence>
<dbReference type="SUPFAM" id="SSF63992">
    <property type="entry name" value="Dipeptide transport protein"/>
    <property type="match status" value="1"/>
</dbReference>
<keyword evidence="2" id="KW-0479">Metal-binding</keyword>
<dbReference type="EMBL" id="DSBT01000305">
    <property type="protein sequence ID" value="HDP78477.1"/>
    <property type="molecule type" value="Genomic_DNA"/>
</dbReference>